<dbReference type="AlphaFoldDB" id="A0A6G5QG98"/>
<dbReference type="GO" id="GO:0005886">
    <property type="term" value="C:plasma membrane"/>
    <property type="evidence" value="ECO:0007669"/>
    <property type="project" value="UniProtKB-SubCell"/>
</dbReference>
<accession>A0A6G5QG98</accession>
<dbReference type="Gene3D" id="2.40.30.170">
    <property type="match status" value="1"/>
</dbReference>
<feature type="transmembrane region" description="Helical" evidence="11">
    <location>
        <begin position="88"/>
        <end position="105"/>
    </location>
</feature>
<keyword evidence="8 11" id="KW-0472">Membrane</keyword>
<dbReference type="Proteomes" id="UP000503264">
    <property type="component" value="Chromosome"/>
</dbReference>
<keyword evidence="3" id="KW-0813">Transport</keyword>
<sequence>MQEQDKVKQDEIKEQTVGSTPEFSEKKEEQRQPVDIKTQENSSASITDSVKSIRESIKKKDYDAYDIRFMSSLSEAVLAKTPSNSKKVLYAVAFTVIWLIVWASQAEIDEITRGTGKIIPSGKNQAIQNLEGGIVEQIFVREGDEVKKDQVILKIDNKNFSSSYGESQLRLDELNAKFLRLEAEANDKEFSEETTKDFNNTRAITYELSLYASNQERLREQIQILNEQISQRKSELNELQNKIAQTQTSYNLALKEKSITEPLFRKGLVSEIEYIQLQRKLSDLKGELDAAKLSIPRIESTIKEVENKISEARAAFRSDAKKQLTEVSAEISRINESQINLSDRVERTFVRSPVDGIVSKLMVNTVSGVIKPGENIAEIVPLEDKLVAEIKVKPADVAFLRPGLSTMVKFTAYDFSIYGGLTGKVTQISADTETNEKTGESHYLVRIETDKNYLGSEEKPLRIKVGMVVNADIITGKKTILDYLLKPILKAKQNALTER</sequence>
<feature type="domain" description="AprE-like beta-barrel" evidence="13">
    <location>
        <begin position="386"/>
        <end position="476"/>
    </location>
</feature>
<protein>
    <submittedName>
        <fullName evidence="14">Type I secretion system, membrane fusion protein, HlyD family</fullName>
    </submittedName>
</protein>
<gene>
    <name evidence="14" type="ORF">CMUC_0849</name>
</gene>
<dbReference type="GO" id="GO:0009306">
    <property type="term" value="P:protein secretion"/>
    <property type="evidence" value="ECO:0007669"/>
    <property type="project" value="InterPro"/>
</dbReference>
<proteinExistence type="inferred from homology"/>
<evidence type="ECO:0000313" key="14">
    <source>
        <dbReference type="EMBL" id="QCD44644.1"/>
    </source>
</evidence>
<keyword evidence="4" id="KW-1003">Cell membrane</keyword>
<evidence type="ECO:0000256" key="11">
    <source>
        <dbReference type="SAM" id="Phobius"/>
    </source>
</evidence>
<dbReference type="Pfam" id="PF26002">
    <property type="entry name" value="Beta-barrel_AprE"/>
    <property type="match status" value="1"/>
</dbReference>
<dbReference type="PROSITE" id="PS00543">
    <property type="entry name" value="HLYD_FAMILY"/>
    <property type="match status" value="1"/>
</dbReference>
<keyword evidence="7 11" id="KW-1133">Transmembrane helix</keyword>
<evidence type="ECO:0000256" key="6">
    <source>
        <dbReference type="ARBA" id="ARBA00022692"/>
    </source>
</evidence>
<dbReference type="InterPro" id="IPR050739">
    <property type="entry name" value="MFP"/>
</dbReference>
<dbReference type="Gene3D" id="2.40.50.100">
    <property type="match status" value="1"/>
</dbReference>
<evidence type="ECO:0000313" key="15">
    <source>
        <dbReference type="Proteomes" id="UP000503264"/>
    </source>
</evidence>
<comment type="similarity">
    <text evidence="2">Belongs to the membrane fusion protein (MFP) (TC 8.A.1) family.</text>
</comment>
<feature type="coiled-coil region" evidence="9">
    <location>
        <begin position="164"/>
        <end position="315"/>
    </location>
</feature>
<evidence type="ECO:0000256" key="5">
    <source>
        <dbReference type="ARBA" id="ARBA00022519"/>
    </source>
</evidence>
<dbReference type="EMBL" id="CP012542">
    <property type="protein sequence ID" value="QCD44644.1"/>
    <property type="molecule type" value="Genomic_DNA"/>
</dbReference>
<evidence type="ECO:0000256" key="3">
    <source>
        <dbReference type="ARBA" id="ARBA00022448"/>
    </source>
</evidence>
<dbReference type="NCBIfam" id="TIGR01843">
    <property type="entry name" value="type_I_hlyD"/>
    <property type="match status" value="1"/>
</dbReference>
<evidence type="ECO:0000256" key="10">
    <source>
        <dbReference type="SAM" id="MobiDB-lite"/>
    </source>
</evidence>
<name>A0A6G5QG98_9BACT</name>
<keyword evidence="9" id="KW-0175">Coiled coil</keyword>
<evidence type="ECO:0000256" key="7">
    <source>
        <dbReference type="ARBA" id="ARBA00022989"/>
    </source>
</evidence>
<evidence type="ECO:0000256" key="9">
    <source>
        <dbReference type="SAM" id="Coils"/>
    </source>
</evidence>
<keyword evidence="5" id="KW-0997">Cell inner membrane</keyword>
<feature type="compositionally biased region" description="Basic and acidic residues" evidence="10">
    <location>
        <begin position="23"/>
        <end position="38"/>
    </location>
</feature>
<feature type="domain" description="AprE-like long alpha-helical hairpin" evidence="12">
    <location>
        <begin position="162"/>
        <end position="343"/>
    </location>
</feature>
<dbReference type="InterPro" id="IPR006144">
    <property type="entry name" value="Secretion_HlyD_CS"/>
</dbReference>
<feature type="compositionally biased region" description="Basic and acidic residues" evidence="10">
    <location>
        <begin position="1"/>
        <end position="14"/>
    </location>
</feature>
<evidence type="ECO:0000256" key="2">
    <source>
        <dbReference type="ARBA" id="ARBA00009477"/>
    </source>
</evidence>
<comment type="subcellular location">
    <subcellularLocation>
        <location evidence="1">Cell inner membrane</location>
        <topology evidence="1">Single-pass membrane protein</topology>
    </subcellularLocation>
</comment>
<evidence type="ECO:0000256" key="1">
    <source>
        <dbReference type="ARBA" id="ARBA00004377"/>
    </source>
</evidence>
<dbReference type="RefSeq" id="WP_171993704.1">
    <property type="nucleotide sequence ID" value="NZ_CP012542.1"/>
</dbReference>
<dbReference type="InterPro" id="IPR058982">
    <property type="entry name" value="Beta-barrel_AprE"/>
</dbReference>
<dbReference type="Pfam" id="PF25994">
    <property type="entry name" value="HH_AprE"/>
    <property type="match status" value="1"/>
</dbReference>
<evidence type="ECO:0000259" key="13">
    <source>
        <dbReference type="Pfam" id="PF26002"/>
    </source>
</evidence>
<feature type="region of interest" description="Disordered" evidence="10">
    <location>
        <begin position="1"/>
        <end position="47"/>
    </location>
</feature>
<organism evidence="14 15">
    <name type="scientific">Campylobacter mucosalis CCUG 21559</name>
    <dbReference type="NCBI Taxonomy" id="1032067"/>
    <lineage>
        <taxon>Bacteria</taxon>
        <taxon>Pseudomonadati</taxon>
        <taxon>Campylobacterota</taxon>
        <taxon>Epsilonproteobacteria</taxon>
        <taxon>Campylobacterales</taxon>
        <taxon>Campylobacteraceae</taxon>
        <taxon>Campylobacter</taxon>
    </lineage>
</organism>
<dbReference type="PANTHER" id="PTHR30386:SF26">
    <property type="entry name" value="TRANSPORT PROTEIN COMB"/>
    <property type="match status" value="1"/>
</dbReference>
<dbReference type="PRINTS" id="PR01490">
    <property type="entry name" value="RTXTOXIND"/>
</dbReference>
<keyword evidence="6 11" id="KW-0812">Transmembrane</keyword>
<dbReference type="InterPro" id="IPR058781">
    <property type="entry name" value="HH_AprE-like"/>
</dbReference>
<dbReference type="PANTHER" id="PTHR30386">
    <property type="entry name" value="MEMBRANE FUSION SUBUNIT OF EMRAB-TOLC MULTIDRUG EFFLUX PUMP"/>
    <property type="match status" value="1"/>
</dbReference>
<dbReference type="InterPro" id="IPR010129">
    <property type="entry name" value="T1SS_HlyD"/>
</dbReference>
<reference evidence="14 15" key="1">
    <citation type="submission" date="2016-07" db="EMBL/GenBank/DDBJ databases">
        <title>Comparative genomics of the Campylobacter concisus group.</title>
        <authorList>
            <person name="Miller W.G."/>
            <person name="Yee E."/>
            <person name="Chapman M.H."/>
            <person name="Huynh S."/>
            <person name="Bono J.L."/>
            <person name="On S.L.W."/>
            <person name="StLeger J."/>
            <person name="Foster G."/>
            <person name="Parker C.T."/>
        </authorList>
    </citation>
    <scope>NUCLEOTIDE SEQUENCE [LARGE SCALE GENOMIC DNA]</scope>
    <source>
        <strain evidence="14 15">CCUG 21559</strain>
    </source>
</reference>
<evidence type="ECO:0000256" key="4">
    <source>
        <dbReference type="ARBA" id="ARBA00022475"/>
    </source>
</evidence>
<evidence type="ECO:0000259" key="12">
    <source>
        <dbReference type="Pfam" id="PF25994"/>
    </source>
</evidence>
<evidence type="ECO:0000256" key="8">
    <source>
        <dbReference type="ARBA" id="ARBA00023136"/>
    </source>
</evidence>
<keyword evidence="15" id="KW-1185">Reference proteome</keyword>